<evidence type="ECO:0000256" key="2">
    <source>
        <dbReference type="ARBA" id="ARBA00022676"/>
    </source>
</evidence>
<dbReference type="InterPro" id="IPR050952">
    <property type="entry name" value="TRIM-NHL_E3_ligases"/>
</dbReference>
<dbReference type="PANTHER" id="PTHR24104:SF25">
    <property type="entry name" value="PROTEIN LIN-41"/>
    <property type="match status" value="1"/>
</dbReference>
<dbReference type="Proteomes" id="UP000663845">
    <property type="component" value="Unassembled WGS sequence"/>
</dbReference>
<dbReference type="Pfam" id="PF01436">
    <property type="entry name" value="NHL"/>
    <property type="match status" value="3"/>
</dbReference>
<dbReference type="PROSITE" id="PS51996">
    <property type="entry name" value="TR_MART"/>
    <property type="match status" value="1"/>
</dbReference>
<protein>
    <recommendedName>
        <fullName evidence="8">NAD(P)(+)--arginine ADP-ribosyltransferase</fullName>
        <ecNumber evidence="8">2.4.2.31</ecNumber>
    </recommendedName>
    <alternativeName>
        <fullName evidence="8">Mono(ADP-ribosyl)transferase</fullName>
    </alternativeName>
</protein>
<dbReference type="InterPro" id="IPR000768">
    <property type="entry name" value="ART"/>
</dbReference>
<dbReference type="CDD" id="cd05819">
    <property type="entry name" value="NHL"/>
    <property type="match status" value="1"/>
</dbReference>
<evidence type="ECO:0000313" key="11">
    <source>
        <dbReference type="EMBL" id="CAF3734866.1"/>
    </source>
</evidence>
<comment type="catalytic activity">
    <reaction evidence="6 8">
        <text>L-arginyl-[protein] + NAD(+) = N(omega)-(ADP-D-ribosyl)-L-arginyl-[protein] + nicotinamide + H(+)</text>
        <dbReference type="Rhea" id="RHEA:19149"/>
        <dbReference type="Rhea" id="RHEA-COMP:10532"/>
        <dbReference type="Rhea" id="RHEA-COMP:15087"/>
        <dbReference type="ChEBI" id="CHEBI:15378"/>
        <dbReference type="ChEBI" id="CHEBI:17154"/>
        <dbReference type="ChEBI" id="CHEBI:29965"/>
        <dbReference type="ChEBI" id="CHEBI:57540"/>
        <dbReference type="ChEBI" id="CHEBI:142554"/>
        <dbReference type="EC" id="2.4.2.31"/>
    </reaction>
</comment>
<comment type="caution">
    <text evidence="10">The sequence shown here is derived from an EMBL/GenBank/DDBJ whole genome shotgun (WGS) entry which is preliminary data.</text>
</comment>
<evidence type="ECO:0000256" key="6">
    <source>
        <dbReference type="ARBA" id="ARBA00047597"/>
    </source>
</evidence>
<feature type="repeat" description="NHL" evidence="7">
    <location>
        <begin position="531"/>
        <end position="562"/>
    </location>
</feature>
<dbReference type="Gene3D" id="2.120.10.30">
    <property type="entry name" value="TolB, C-terminal domain"/>
    <property type="match status" value="2"/>
</dbReference>
<dbReference type="EMBL" id="CAJNOG010000014">
    <property type="protein sequence ID" value="CAF0753952.1"/>
    <property type="molecule type" value="Genomic_DNA"/>
</dbReference>
<comment type="similarity">
    <text evidence="1 8">Belongs to the Arg-specific ADP-ribosyltransferase family.</text>
</comment>
<dbReference type="Gene3D" id="2.40.10.500">
    <property type="match status" value="1"/>
</dbReference>
<dbReference type="GO" id="GO:0008270">
    <property type="term" value="F:zinc ion binding"/>
    <property type="evidence" value="ECO:0007669"/>
    <property type="project" value="UniProtKB-KW"/>
</dbReference>
<dbReference type="Gene3D" id="3.90.176.10">
    <property type="entry name" value="Toxin ADP-ribosyltransferase, Chain A, domain 1"/>
    <property type="match status" value="1"/>
</dbReference>
<name>A0A813PQK5_9BILA</name>
<accession>A0A813PQK5</accession>
<evidence type="ECO:0000256" key="8">
    <source>
        <dbReference type="RuleBase" id="RU361228"/>
    </source>
</evidence>
<dbReference type="InterPro" id="IPR001258">
    <property type="entry name" value="NHL_repeat"/>
</dbReference>
<evidence type="ECO:0000256" key="1">
    <source>
        <dbReference type="ARBA" id="ARBA00009558"/>
    </source>
</evidence>
<dbReference type="GO" id="GO:0016779">
    <property type="term" value="F:nucleotidyltransferase activity"/>
    <property type="evidence" value="ECO:0007669"/>
    <property type="project" value="UniProtKB-KW"/>
</dbReference>
<evidence type="ECO:0000256" key="5">
    <source>
        <dbReference type="ARBA" id="ARBA00022737"/>
    </source>
</evidence>
<feature type="repeat" description="NHL" evidence="7">
    <location>
        <begin position="476"/>
        <end position="506"/>
    </location>
</feature>
<dbReference type="PROSITE" id="PS51125">
    <property type="entry name" value="NHL"/>
    <property type="match status" value="2"/>
</dbReference>
<dbReference type="Pfam" id="PF01129">
    <property type="entry name" value="ART"/>
    <property type="match status" value="1"/>
</dbReference>
<dbReference type="SUPFAM" id="SSF101898">
    <property type="entry name" value="NHL repeat"/>
    <property type="match status" value="1"/>
</dbReference>
<dbReference type="SUPFAM" id="SSF56399">
    <property type="entry name" value="ADP-ribosylation"/>
    <property type="match status" value="1"/>
</dbReference>
<keyword evidence="4" id="KW-0548">Nucleotidyltransferase</keyword>
<feature type="region of interest" description="Disordered" evidence="9">
    <location>
        <begin position="222"/>
        <end position="251"/>
    </location>
</feature>
<dbReference type="GO" id="GO:0106274">
    <property type="term" value="F:NAD+-protein-arginine ADP-ribosyltransferase activity"/>
    <property type="evidence" value="ECO:0007669"/>
    <property type="project" value="UniProtKB-EC"/>
</dbReference>
<reference evidence="10" key="1">
    <citation type="submission" date="2021-02" db="EMBL/GenBank/DDBJ databases">
        <authorList>
            <person name="Nowell W R."/>
        </authorList>
    </citation>
    <scope>NUCLEOTIDE SEQUENCE</scope>
</reference>
<evidence type="ECO:0000256" key="7">
    <source>
        <dbReference type="PROSITE-ProRule" id="PRU00504"/>
    </source>
</evidence>
<evidence type="ECO:0000256" key="3">
    <source>
        <dbReference type="ARBA" id="ARBA00022679"/>
    </source>
</evidence>
<dbReference type="PANTHER" id="PTHR24104">
    <property type="entry name" value="E3 UBIQUITIN-PROTEIN LIGASE NHLRC1-RELATED"/>
    <property type="match status" value="1"/>
</dbReference>
<keyword evidence="5" id="KW-0677">Repeat</keyword>
<dbReference type="Proteomes" id="UP000663844">
    <property type="component" value="Unassembled WGS sequence"/>
</dbReference>
<keyword evidence="8" id="KW-0521">NADP</keyword>
<organism evidence="10 12">
    <name type="scientific">Adineta steineri</name>
    <dbReference type="NCBI Taxonomy" id="433720"/>
    <lineage>
        <taxon>Eukaryota</taxon>
        <taxon>Metazoa</taxon>
        <taxon>Spiralia</taxon>
        <taxon>Gnathifera</taxon>
        <taxon>Rotifera</taxon>
        <taxon>Eurotatoria</taxon>
        <taxon>Bdelloidea</taxon>
        <taxon>Adinetida</taxon>
        <taxon>Adinetidae</taxon>
        <taxon>Adineta</taxon>
    </lineage>
</organism>
<sequence>MSHSGDRFTDIELENKRLPACCGYITWKLLSLQDAMKELQGLLEEINYFVKEAKKHCTYPNDHNLTKDESAAIYIYTMEMSDDSCVYRILNQTLRAEDRSKVRPWFGYLKLLHSATSKLPRFKGIVWRGIDKDVTKSFKKGQKITWWGISSCTTSVDIISTFLHKSSSSTLFHIECSNGKSISSYTCYPTENEVILMPGTVFEVVSNPLNHPGGLNVIDLKEISDDDEPPNPNSYQSSHSTTSTATIQKSQISTRSSIKALQIQREKNKFQQFGITVAGGNGEGQKSNQLNYPYGMCIDNDKSIYIADFFNHRIVKWKLNSNIGEIIEGGNEKGKQNNQLNHPTDIVFDKKTNSFIIADYGNKRVIRHFDQNQTNQQIIIPFINCNGVAIDKNGSIYVSDYWNNEVRRWKQGDKKGELVAGGNSYGNGLNQLNQPTFIFIDEDYSLYISDHNNHRVMKWKKDAKEGIIVAGGNGNGNGRKQLCRPRGVIVDHLGQIYVADSHNHRIMRWCEGDEEGTIVVGGNGKGEQSNQLNYPTGLSFDVHGNLYVVDCLNNRVQKFDINSIFDVYEDLGKLMSHLGVSDMRIQEIQKALLFKRPIKLTANSSIDEANNSTALVEQSPTYKFQYSNRPIVYIVDLELPSPSIEWDLEIAQLEKHNMHSQLADVIRELNPTIPFYILASKPPSDETMLHAQLLRYYYLRTSSNEPPQTDLNVDDRVISIDSIDHFASELYENLGQYYRDEAEKVLFKHQDRDEAKQLLTKSKKCFEILERDIEKTLKHYKNLAMT</sequence>
<evidence type="ECO:0000313" key="12">
    <source>
        <dbReference type="Proteomes" id="UP000663845"/>
    </source>
</evidence>
<dbReference type="AlphaFoldDB" id="A0A813PQK5"/>
<keyword evidence="8" id="KW-0520">NAD</keyword>
<dbReference type="EMBL" id="CAJOAZ010000917">
    <property type="protein sequence ID" value="CAF3734866.1"/>
    <property type="molecule type" value="Genomic_DNA"/>
</dbReference>
<dbReference type="EC" id="2.4.2.31" evidence="8"/>
<keyword evidence="3 8" id="KW-0808">Transferase</keyword>
<feature type="compositionally biased region" description="Polar residues" evidence="9">
    <location>
        <begin position="233"/>
        <end position="251"/>
    </location>
</feature>
<keyword evidence="2 8" id="KW-0328">Glycosyltransferase</keyword>
<dbReference type="InterPro" id="IPR011042">
    <property type="entry name" value="6-blade_b-propeller_TolB-like"/>
</dbReference>
<evidence type="ECO:0000256" key="4">
    <source>
        <dbReference type="ARBA" id="ARBA00022695"/>
    </source>
</evidence>
<evidence type="ECO:0000256" key="9">
    <source>
        <dbReference type="SAM" id="MobiDB-lite"/>
    </source>
</evidence>
<gene>
    <name evidence="10" type="ORF">JYZ213_LOCUS2658</name>
    <name evidence="11" type="ORF">OXD698_LOCUS14508</name>
</gene>
<proteinExistence type="inferred from homology"/>
<evidence type="ECO:0000313" key="10">
    <source>
        <dbReference type="EMBL" id="CAF0753952.1"/>
    </source>
</evidence>